<organism evidence="2 3">
    <name type="scientific">Pseudomonas neustonica</name>
    <dbReference type="NCBI Taxonomy" id="2487346"/>
    <lineage>
        <taxon>Bacteria</taxon>
        <taxon>Pseudomonadati</taxon>
        <taxon>Pseudomonadota</taxon>
        <taxon>Gammaproteobacteria</taxon>
        <taxon>Pseudomonadales</taxon>
        <taxon>Pseudomonadaceae</taxon>
        <taxon>Pseudomonas</taxon>
    </lineage>
</organism>
<proteinExistence type="predicted"/>
<dbReference type="SUPFAM" id="SSF141371">
    <property type="entry name" value="PilZ domain-like"/>
    <property type="match status" value="1"/>
</dbReference>
<comment type="caution">
    <text evidence="2">The sequence shown here is derived from an EMBL/GenBank/DDBJ whole genome shotgun (WGS) entry which is preliminary data.</text>
</comment>
<evidence type="ECO:0000313" key="2">
    <source>
        <dbReference type="EMBL" id="ROZ85186.1"/>
    </source>
</evidence>
<accession>A0ABX9XMP5</accession>
<name>A0ABX9XMP5_9PSED</name>
<protein>
    <submittedName>
        <fullName evidence="2">PilZ domain-containing protein</fullName>
    </submittedName>
</protein>
<sequence length="127" mass="14833">MMSVWWTRKPAVVDEIKLAERRRLERHSVSTSLEVFDLDTGDHLGRVVDLHSEGFMLLSERPLDLFRSFALQINLPMTLNGMTEFLLDAESLWNRESISGQQYWTGLHFTHLPDESRQCIERMVASR</sequence>
<dbReference type="Proteomes" id="UP000275199">
    <property type="component" value="Unassembled WGS sequence"/>
</dbReference>
<dbReference type="InterPro" id="IPR009875">
    <property type="entry name" value="PilZ_domain"/>
</dbReference>
<gene>
    <name evidence="2" type="ORF">EF096_08655</name>
</gene>
<reference evidence="2 3" key="1">
    <citation type="submission" date="2018-11" db="EMBL/GenBank/DDBJ databases">
        <authorList>
            <person name="Jang G.I."/>
            <person name="Hwang C.Y."/>
        </authorList>
    </citation>
    <scope>NUCLEOTIDE SEQUENCE [LARGE SCALE GENOMIC DNA]</scope>
    <source>
        <strain evidence="2 3">SSM26</strain>
    </source>
</reference>
<dbReference type="Pfam" id="PF07238">
    <property type="entry name" value="PilZ"/>
    <property type="match status" value="1"/>
</dbReference>
<keyword evidence="3" id="KW-1185">Reference proteome</keyword>
<evidence type="ECO:0000313" key="3">
    <source>
        <dbReference type="Proteomes" id="UP000275199"/>
    </source>
</evidence>
<feature type="domain" description="PilZ" evidence="1">
    <location>
        <begin position="20"/>
        <end position="125"/>
    </location>
</feature>
<evidence type="ECO:0000259" key="1">
    <source>
        <dbReference type="Pfam" id="PF07238"/>
    </source>
</evidence>
<dbReference type="EMBL" id="RKKU01000008">
    <property type="protein sequence ID" value="ROZ85186.1"/>
    <property type="molecule type" value="Genomic_DNA"/>
</dbReference>